<gene>
    <name evidence="3" type="ORF">DES52_10760</name>
</gene>
<evidence type="ECO:0000259" key="2">
    <source>
        <dbReference type="PROSITE" id="PS50110"/>
    </source>
</evidence>
<dbReference type="CDD" id="cd17557">
    <property type="entry name" value="REC_Rcp-like"/>
    <property type="match status" value="1"/>
</dbReference>
<dbReference type="Pfam" id="PF00072">
    <property type="entry name" value="Response_reg"/>
    <property type="match status" value="1"/>
</dbReference>
<accession>A0A318S9P9</accession>
<evidence type="ECO:0000313" key="3">
    <source>
        <dbReference type="EMBL" id="PYE53802.1"/>
    </source>
</evidence>
<keyword evidence="4" id="KW-1185">Reference proteome</keyword>
<dbReference type="PROSITE" id="PS50110">
    <property type="entry name" value="RESPONSE_REGULATORY"/>
    <property type="match status" value="1"/>
</dbReference>
<feature type="modified residue" description="4-aspartylphosphate" evidence="1">
    <location>
        <position position="70"/>
    </location>
</feature>
<dbReference type="GO" id="GO:0000160">
    <property type="term" value="P:phosphorelay signal transduction system"/>
    <property type="evidence" value="ECO:0007669"/>
    <property type="project" value="InterPro"/>
</dbReference>
<organism evidence="3 4">
    <name type="scientific">Deinococcus yavapaiensis KR-236</name>
    <dbReference type="NCBI Taxonomy" id="694435"/>
    <lineage>
        <taxon>Bacteria</taxon>
        <taxon>Thermotogati</taxon>
        <taxon>Deinococcota</taxon>
        <taxon>Deinococci</taxon>
        <taxon>Deinococcales</taxon>
        <taxon>Deinococcaceae</taxon>
        <taxon>Deinococcus</taxon>
    </lineage>
</organism>
<dbReference type="SUPFAM" id="SSF52172">
    <property type="entry name" value="CheY-like"/>
    <property type="match status" value="1"/>
</dbReference>
<name>A0A318S9P9_9DEIO</name>
<reference evidence="3 4" key="1">
    <citation type="submission" date="2018-06" db="EMBL/GenBank/DDBJ databases">
        <title>Genomic Encyclopedia of Type Strains, Phase IV (KMG-IV): sequencing the most valuable type-strain genomes for metagenomic binning, comparative biology and taxonomic classification.</title>
        <authorList>
            <person name="Goeker M."/>
        </authorList>
    </citation>
    <scope>NUCLEOTIDE SEQUENCE [LARGE SCALE GENOMIC DNA]</scope>
    <source>
        <strain evidence="3 4">DSM 18048</strain>
    </source>
</reference>
<evidence type="ECO:0000313" key="4">
    <source>
        <dbReference type="Proteomes" id="UP000248326"/>
    </source>
</evidence>
<dbReference type="InterPro" id="IPR052893">
    <property type="entry name" value="TCS_response_regulator"/>
</dbReference>
<dbReference type="PANTHER" id="PTHR44520">
    <property type="entry name" value="RESPONSE REGULATOR RCP1-RELATED"/>
    <property type="match status" value="1"/>
</dbReference>
<keyword evidence="1" id="KW-0597">Phosphoprotein</keyword>
<dbReference type="EMBL" id="QJSX01000007">
    <property type="protein sequence ID" value="PYE53802.1"/>
    <property type="molecule type" value="Genomic_DNA"/>
</dbReference>
<dbReference type="InterPro" id="IPR001789">
    <property type="entry name" value="Sig_transdc_resp-reg_receiver"/>
</dbReference>
<dbReference type="InterPro" id="IPR011006">
    <property type="entry name" value="CheY-like_superfamily"/>
</dbReference>
<dbReference type="AlphaFoldDB" id="A0A318S9P9"/>
<evidence type="ECO:0000256" key="1">
    <source>
        <dbReference type="PROSITE-ProRule" id="PRU00169"/>
    </source>
</evidence>
<sequence length="151" mass="16995">MTLDPREFPRHILLVEDNDDDVMLAQRALAERGATQVTAVTRAAQALDYLYRRGEYADRAEDDPALVVLDLSLPDGSGLDVLRQLQNDPRMRHIPVVVLTVSEKDADRSESYAAGASVFLQKPVQYQDFVATMRAIGRFWRDLQFGEEEGS</sequence>
<dbReference type="SMART" id="SM00448">
    <property type="entry name" value="REC"/>
    <property type="match status" value="1"/>
</dbReference>
<comment type="caution">
    <text evidence="3">The sequence shown here is derived from an EMBL/GenBank/DDBJ whole genome shotgun (WGS) entry which is preliminary data.</text>
</comment>
<dbReference type="OrthoDB" id="7631574at2"/>
<feature type="domain" description="Response regulatory" evidence="2">
    <location>
        <begin position="11"/>
        <end position="137"/>
    </location>
</feature>
<dbReference type="Gene3D" id="3.40.50.2300">
    <property type="match status" value="1"/>
</dbReference>
<dbReference type="Proteomes" id="UP000248326">
    <property type="component" value="Unassembled WGS sequence"/>
</dbReference>
<dbReference type="PANTHER" id="PTHR44520:SF1">
    <property type="entry name" value="TWO-COMPONENT SYSTEM REGULATORY PROTEIN"/>
    <property type="match status" value="1"/>
</dbReference>
<protein>
    <submittedName>
        <fullName evidence="3">Response regulator receiver domain-containing protein</fullName>
    </submittedName>
</protein>
<dbReference type="RefSeq" id="WP_110886712.1">
    <property type="nucleotide sequence ID" value="NZ_QJSX01000007.1"/>
</dbReference>
<proteinExistence type="predicted"/>